<dbReference type="EMBL" id="CAJRGZ010000023">
    <property type="protein sequence ID" value="CAG5178111.1"/>
    <property type="molecule type" value="Genomic_DNA"/>
</dbReference>
<dbReference type="Pfam" id="PF05462">
    <property type="entry name" value="Dicty_CAR"/>
    <property type="match status" value="1"/>
</dbReference>
<dbReference type="GeneID" id="67020662"/>
<keyword evidence="3 6" id="KW-1133">Transmembrane helix</keyword>
<evidence type="ECO:0000313" key="9">
    <source>
        <dbReference type="Proteomes" id="UP000676310"/>
    </source>
</evidence>
<dbReference type="GO" id="GO:0007166">
    <property type="term" value="P:cell surface receptor signaling pathway"/>
    <property type="evidence" value="ECO:0007669"/>
    <property type="project" value="InterPro"/>
</dbReference>
<feature type="domain" description="G-protein coupled receptors family 2 profile 2" evidence="7">
    <location>
        <begin position="13"/>
        <end position="199"/>
    </location>
</feature>
<evidence type="ECO:0000256" key="3">
    <source>
        <dbReference type="ARBA" id="ARBA00022989"/>
    </source>
</evidence>
<dbReference type="PANTHER" id="PTHR23112:SF0">
    <property type="entry name" value="TRANSMEMBRANE PROTEIN 116"/>
    <property type="match status" value="1"/>
</dbReference>
<feature type="region of interest" description="Disordered" evidence="5">
    <location>
        <begin position="434"/>
        <end position="458"/>
    </location>
</feature>
<feature type="transmembrane region" description="Helical" evidence="6">
    <location>
        <begin position="125"/>
        <end position="144"/>
    </location>
</feature>
<dbReference type="Proteomes" id="UP000676310">
    <property type="component" value="Unassembled WGS sequence"/>
</dbReference>
<keyword evidence="9" id="KW-1185">Reference proteome</keyword>
<feature type="transmembrane region" description="Helical" evidence="6">
    <location>
        <begin position="48"/>
        <end position="70"/>
    </location>
</feature>
<gene>
    <name evidence="8" type="ORF">ALTATR162_LOCUS8540</name>
</gene>
<keyword evidence="4 6" id="KW-0472">Membrane</keyword>
<evidence type="ECO:0000256" key="6">
    <source>
        <dbReference type="SAM" id="Phobius"/>
    </source>
</evidence>
<dbReference type="SUPFAM" id="SSF81321">
    <property type="entry name" value="Family A G protein-coupled receptor-like"/>
    <property type="match status" value="1"/>
</dbReference>
<dbReference type="GO" id="GO:0004930">
    <property type="term" value="F:G protein-coupled receptor activity"/>
    <property type="evidence" value="ECO:0007669"/>
    <property type="project" value="TreeGrafter"/>
</dbReference>
<feature type="transmembrane region" description="Helical" evidence="6">
    <location>
        <begin position="357"/>
        <end position="376"/>
    </location>
</feature>
<feature type="transmembrane region" description="Helical" evidence="6">
    <location>
        <begin position="20"/>
        <end position="41"/>
    </location>
</feature>
<reference evidence="8" key="1">
    <citation type="submission" date="2021-05" db="EMBL/GenBank/DDBJ databases">
        <authorList>
            <person name="Stam R."/>
        </authorList>
    </citation>
    <scope>NUCLEOTIDE SEQUENCE</scope>
    <source>
        <strain evidence="8">CS162</strain>
    </source>
</reference>
<protein>
    <recommendedName>
        <fullName evidence="7">G-protein coupled receptors family 2 profile 2 domain-containing protein</fullName>
    </recommendedName>
</protein>
<dbReference type="PROSITE" id="PS50261">
    <property type="entry name" value="G_PROTEIN_RECEP_F2_4"/>
    <property type="match status" value="1"/>
</dbReference>
<evidence type="ECO:0000256" key="2">
    <source>
        <dbReference type="ARBA" id="ARBA00022692"/>
    </source>
</evidence>
<feature type="transmembrane region" description="Helical" evidence="6">
    <location>
        <begin position="396"/>
        <end position="416"/>
    </location>
</feature>
<name>A0A8J2N2R6_9PLEO</name>
<organism evidence="8 9">
    <name type="scientific">Alternaria atra</name>
    <dbReference type="NCBI Taxonomy" id="119953"/>
    <lineage>
        <taxon>Eukaryota</taxon>
        <taxon>Fungi</taxon>
        <taxon>Dikarya</taxon>
        <taxon>Ascomycota</taxon>
        <taxon>Pezizomycotina</taxon>
        <taxon>Dothideomycetes</taxon>
        <taxon>Pleosporomycetidae</taxon>
        <taxon>Pleosporales</taxon>
        <taxon>Pleosporineae</taxon>
        <taxon>Pleosporaceae</taxon>
        <taxon>Alternaria</taxon>
        <taxon>Alternaria sect. Ulocladioides</taxon>
    </lineage>
</organism>
<evidence type="ECO:0000256" key="1">
    <source>
        <dbReference type="ARBA" id="ARBA00004141"/>
    </source>
</evidence>
<feature type="compositionally biased region" description="Basic and acidic residues" evidence="5">
    <location>
        <begin position="438"/>
        <end position="452"/>
    </location>
</feature>
<comment type="subcellular location">
    <subcellularLocation>
        <location evidence="1">Membrane</location>
        <topology evidence="1">Multi-pass membrane protein</topology>
    </subcellularLocation>
</comment>
<sequence length="497" mass="55333">MVTPLSHNKDIAIVIATRTASGLSVIGSALIISTFVYFPFFRKPINRLVFFATFGNIITNVATLMSIAVLPKGSQPPSGLCELQGLLIQWFLVSDSLFCLSMAMNVFLVFFYGYDAQQLRHLEKWYITCSYGIPGVPVLAYFILSRTGHQIIGSATLWCWIASDVEWMRIAFFYAPVWIVITATISIYVITGYRIWRKRAELRSIYRSSHQFLHRDSSASRTHSGVRGPLVGMNNIVVTTQIKCDVQTEDTISCGVSPEPDQNSISSFASTRLLSKPSRINDLTIEPLAAPVSTRMSRIQIGDVEAQKTLHQGTTGRNGYRATVVATSPIADTSVVPTSLSISRPILKRTAEGHAAAMAYFQVAFLMFLALVVVWLPSSINRMYQFTHQDHPSFALNLISAIVLPLQGAWNATIYISTTRAECRRAWGMMMSKLTGKPRQDRPPRDTYRKEAMTSSLDTRESAVNIALDDVLKQGVQARHSEVSNDDMLEETKPRGD</sequence>
<evidence type="ECO:0000256" key="5">
    <source>
        <dbReference type="SAM" id="MobiDB-lite"/>
    </source>
</evidence>
<evidence type="ECO:0000256" key="4">
    <source>
        <dbReference type="ARBA" id="ARBA00023136"/>
    </source>
</evidence>
<feature type="transmembrane region" description="Helical" evidence="6">
    <location>
        <begin position="90"/>
        <end position="113"/>
    </location>
</feature>
<dbReference type="GO" id="GO:0005886">
    <property type="term" value="C:plasma membrane"/>
    <property type="evidence" value="ECO:0007669"/>
    <property type="project" value="TreeGrafter"/>
</dbReference>
<evidence type="ECO:0000259" key="7">
    <source>
        <dbReference type="PROSITE" id="PS50261"/>
    </source>
</evidence>
<feature type="region of interest" description="Disordered" evidence="5">
    <location>
        <begin position="477"/>
        <end position="497"/>
    </location>
</feature>
<dbReference type="GO" id="GO:0007189">
    <property type="term" value="P:adenylate cyclase-activating G protein-coupled receptor signaling pathway"/>
    <property type="evidence" value="ECO:0007669"/>
    <property type="project" value="TreeGrafter"/>
</dbReference>
<comment type="caution">
    <text evidence="8">The sequence shown here is derived from an EMBL/GenBank/DDBJ whole genome shotgun (WGS) entry which is preliminary data.</text>
</comment>
<dbReference type="PANTHER" id="PTHR23112">
    <property type="entry name" value="G PROTEIN-COUPLED RECEPTOR 157-RELATED"/>
    <property type="match status" value="1"/>
</dbReference>
<keyword evidence="2 6" id="KW-0812">Transmembrane</keyword>
<evidence type="ECO:0000313" key="8">
    <source>
        <dbReference type="EMBL" id="CAG5178111.1"/>
    </source>
</evidence>
<dbReference type="OrthoDB" id="18453at2759"/>
<dbReference type="RefSeq" id="XP_043172105.1">
    <property type="nucleotide sequence ID" value="XM_043316170.1"/>
</dbReference>
<feature type="transmembrane region" description="Helical" evidence="6">
    <location>
        <begin position="173"/>
        <end position="196"/>
    </location>
</feature>
<dbReference type="Gene3D" id="1.20.1070.10">
    <property type="entry name" value="Rhodopsin 7-helix transmembrane proteins"/>
    <property type="match status" value="1"/>
</dbReference>
<dbReference type="AlphaFoldDB" id="A0A8J2N2R6"/>
<accession>A0A8J2N2R6</accession>
<dbReference type="InterPro" id="IPR017981">
    <property type="entry name" value="GPCR_2-like_7TM"/>
</dbReference>
<proteinExistence type="predicted"/>